<dbReference type="InterPro" id="IPR029026">
    <property type="entry name" value="tRNA_m1G_MTases_N"/>
</dbReference>
<dbReference type="SUPFAM" id="SSF75217">
    <property type="entry name" value="alpha/beta knot"/>
    <property type="match status" value="1"/>
</dbReference>
<keyword evidence="5" id="KW-0963">Cytoplasm</keyword>
<dbReference type="InterPro" id="IPR001537">
    <property type="entry name" value="SpoU_MeTrfase"/>
</dbReference>
<proteinExistence type="inferred from homology"/>
<organism evidence="7 8">
    <name type="scientific">Leeia speluncae</name>
    <dbReference type="NCBI Taxonomy" id="2884804"/>
    <lineage>
        <taxon>Bacteria</taxon>
        <taxon>Pseudomonadati</taxon>
        <taxon>Pseudomonadota</taxon>
        <taxon>Betaproteobacteria</taxon>
        <taxon>Neisseriales</taxon>
        <taxon>Leeiaceae</taxon>
        <taxon>Leeia</taxon>
    </lineage>
</organism>
<dbReference type="NCBIfam" id="TIGR00050">
    <property type="entry name" value="rRNA_methyl_1"/>
    <property type="match status" value="1"/>
</dbReference>
<evidence type="ECO:0000313" key="7">
    <source>
        <dbReference type="EMBL" id="MCB6182523.1"/>
    </source>
</evidence>
<comment type="catalytic activity">
    <reaction evidence="5">
        <text>uridine(32) in tRNA + S-adenosyl-L-methionine = 2'-O-methyluridine(32) in tRNA + S-adenosyl-L-homocysteine + H(+)</text>
        <dbReference type="Rhea" id="RHEA:42936"/>
        <dbReference type="Rhea" id="RHEA-COMP:10107"/>
        <dbReference type="Rhea" id="RHEA-COMP:10290"/>
        <dbReference type="ChEBI" id="CHEBI:15378"/>
        <dbReference type="ChEBI" id="CHEBI:57856"/>
        <dbReference type="ChEBI" id="CHEBI:59789"/>
        <dbReference type="ChEBI" id="CHEBI:65315"/>
        <dbReference type="ChEBI" id="CHEBI:74478"/>
        <dbReference type="EC" id="2.1.1.200"/>
    </reaction>
</comment>
<name>A0ABS8D4F1_9NEIS</name>
<accession>A0ABS8D4F1</accession>
<dbReference type="PANTHER" id="PTHR42786">
    <property type="entry name" value="TRNA/RRNA METHYLTRANSFERASE"/>
    <property type="match status" value="1"/>
</dbReference>
<dbReference type="Pfam" id="PF00588">
    <property type="entry name" value="SpoU_methylase"/>
    <property type="match status" value="1"/>
</dbReference>
<dbReference type="Gene3D" id="1.10.8.590">
    <property type="match status" value="1"/>
</dbReference>
<dbReference type="InterPro" id="IPR029028">
    <property type="entry name" value="Alpha/beta_knot_MTases"/>
</dbReference>
<dbReference type="GO" id="GO:0032259">
    <property type="term" value="P:methylation"/>
    <property type="evidence" value="ECO:0007669"/>
    <property type="project" value="UniProtKB-KW"/>
</dbReference>
<evidence type="ECO:0000256" key="5">
    <source>
        <dbReference type="RuleBase" id="RU362024"/>
    </source>
</evidence>
<evidence type="ECO:0000256" key="4">
    <source>
        <dbReference type="ARBA" id="ARBA00022691"/>
    </source>
</evidence>
<dbReference type="Proteomes" id="UP001165395">
    <property type="component" value="Unassembled WGS sequence"/>
</dbReference>
<dbReference type="Gene3D" id="3.40.1280.10">
    <property type="match status" value="1"/>
</dbReference>
<keyword evidence="5" id="KW-0819">tRNA processing</keyword>
<dbReference type="InterPro" id="IPR004384">
    <property type="entry name" value="RNA_MeTrfase_TrmJ/LasT"/>
</dbReference>
<feature type="domain" description="tRNA/rRNA methyltransferase SpoU type" evidence="6">
    <location>
        <begin position="19"/>
        <end position="168"/>
    </location>
</feature>
<keyword evidence="8" id="KW-1185">Reference proteome</keyword>
<keyword evidence="4 5" id="KW-0949">S-adenosyl-L-methionine</keyword>
<sequence length="257" mass="28403">MKSILEKIDLSADLPLNRIRVVLSHTSHPGNIGATARAMKNMGLSKLYLVNPKHFPDEEATTRASGAADVLENAIVVDSLAKALEGTVVAAALTSRRRELGPELMDARRCAAHLCDLAQTEEVALVFGNETNGLSIEEVSLCNLLVTIPTNPVYSSLNLAQAVQVLTYECRMAINTSVENVVERHQLATHEEIELFYQHLEQSLIEVGFLNPANPKRLMPRLRRLFGRKQLEKEEVDILRGMIKVMQKGKGKNGLES</sequence>
<dbReference type="RefSeq" id="WP_227178338.1">
    <property type="nucleotide sequence ID" value="NZ_JAJBZT010000002.1"/>
</dbReference>
<dbReference type="PANTHER" id="PTHR42786:SF2">
    <property type="entry name" value="TRNA (CYTIDINE_URIDINE-2'-O-)-METHYLTRANSFERASE TRMJ"/>
    <property type="match status" value="1"/>
</dbReference>
<evidence type="ECO:0000313" key="8">
    <source>
        <dbReference type="Proteomes" id="UP001165395"/>
    </source>
</evidence>
<protein>
    <recommendedName>
        <fullName evidence="5">tRNA (cytidine/uridine-2'-O-)-methyltransferase TrmJ</fullName>
        <ecNumber evidence="5">2.1.1.200</ecNumber>
    </recommendedName>
    <alternativeName>
        <fullName evidence="5">tRNA (cytidine(32)/uridine(32)-2'-O)-methyltransferase</fullName>
    </alternativeName>
    <alternativeName>
        <fullName evidence="5">tRNA Cm32/Um32 methyltransferase</fullName>
    </alternativeName>
</protein>
<reference evidence="7" key="1">
    <citation type="submission" date="2021-10" db="EMBL/GenBank/DDBJ databases">
        <title>The complete genome sequence of Leeia sp. TBRC 13508.</title>
        <authorList>
            <person name="Charoenyingcharoen P."/>
            <person name="Yukphan P."/>
        </authorList>
    </citation>
    <scope>NUCLEOTIDE SEQUENCE</scope>
    <source>
        <strain evidence="7">TBRC 13508</strain>
    </source>
</reference>
<evidence type="ECO:0000256" key="1">
    <source>
        <dbReference type="ARBA" id="ARBA00007228"/>
    </source>
</evidence>
<comment type="caution">
    <text evidence="7">The sequence shown here is derived from an EMBL/GenBank/DDBJ whole genome shotgun (WGS) entry which is preliminary data.</text>
</comment>
<dbReference type="EC" id="2.1.1.200" evidence="5"/>
<comment type="function">
    <text evidence="5">Catalyzes the formation of 2'O-methylated cytidine (Cm32) or 2'O-methylated uridine (Um32) at position 32 in tRNA.</text>
</comment>
<keyword evidence="2 5" id="KW-0489">Methyltransferase</keyword>
<evidence type="ECO:0000256" key="2">
    <source>
        <dbReference type="ARBA" id="ARBA00022603"/>
    </source>
</evidence>
<gene>
    <name evidence="5" type="primary">trmJ</name>
    <name evidence="7" type="ORF">LIN78_03035</name>
</gene>
<comment type="catalytic activity">
    <reaction evidence="5">
        <text>cytidine(32) in tRNA + S-adenosyl-L-methionine = 2'-O-methylcytidine(32) in tRNA + S-adenosyl-L-homocysteine + H(+)</text>
        <dbReference type="Rhea" id="RHEA:42932"/>
        <dbReference type="Rhea" id="RHEA-COMP:10288"/>
        <dbReference type="Rhea" id="RHEA-COMP:10289"/>
        <dbReference type="ChEBI" id="CHEBI:15378"/>
        <dbReference type="ChEBI" id="CHEBI:57856"/>
        <dbReference type="ChEBI" id="CHEBI:59789"/>
        <dbReference type="ChEBI" id="CHEBI:74495"/>
        <dbReference type="ChEBI" id="CHEBI:82748"/>
        <dbReference type="EC" id="2.1.1.200"/>
    </reaction>
</comment>
<keyword evidence="3" id="KW-0808">Transferase</keyword>
<comment type="subunit">
    <text evidence="5">Homodimer.</text>
</comment>
<evidence type="ECO:0000259" key="6">
    <source>
        <dbReference type="Pfam" id="PF00588"/>
    </source>
</evidence>
<comment type="similarity">
    <text evidence="1">Belongs to the class IV-like SAM-binding methyltransferase superfamily. RNA methyltransferase TrmH family.</text>
</comment>
<dbReference type="CDD" id="cd18093">
    <property type="entry name" value="SpoU-like_TrmJ"/>
    <property type="match status" value="1"/>
</dbReference>
<dbReference type="EMBL" id="JAJBZT010000002">
    <property type="protein sequence ID" value="MCB6182523.1"/>
    <property type="molecule type" value="Genomic_DNA"/>
</dbReference>
<comment type="subcellular location">
    <subcellularLocation>
        <location evidence="5">Cytoplasm</location>
    </subcellularLocation>
</comment>
<dbReference type="PIRSF" id="PIRSF004808">
    <property type="entry name" value="LasT"/>
    <property type="match status" value="1"/>
</dbReference>
<evidence type="ECO:0000256" key="3">
    <source>
        <dbReference type="ARBA" id="ARBA00022679"/>
    </source>
</evidence>
<dbReference type="GO" id="GO:0008168">
    <property type="term" value="F:methyltransferase activity"/>
    <property type="evidence" value="ECO:0007669"/>
    <property type="project" value="UniProtKB-KW"/>
</dbReference>